<evidence type="ECO:0000256" key="2">
    <source>
        <dbReference type="ARBA" id="ARBA00022692"/>
    </source>
</evidence>
<evidence type="ECO:0000313" key="6">
    <source>
        <dbReference type="EMBL" id="EFY89039.1"/>
    </source>
</evidence>
<feature type="transmembrane region" description="Helical" evidence="5">
    <location>
        <begin position="50"/>
        <end position="71"/>
    </location>
</feature>
<evidence type="ECO:0000256" key="1">
    <source>
        <dbReference type="ARBA" id="ARBA00004141"/>
    </source>
</evidence>
<evidence type="ECO:0000256" key="3">
    <source>
        <dbReference type="ARBA" id="ARBA00022989"/>
    </source>
</evidence>
<keyword evidence="2 5" id="KW-0812">Transmembrane</keyword>
<dbReference type="SUPFAM" id="SSF103473">
    <property type="entry name" value="MFS general substrate transporter"/>
    <property type="match status" value="1"/>
</dbReference>
<dbReference type="Proteomes" id="UP000002499">
    <property type="component" value="Unassembled WGS sequence"/>
</dbReference>
<accession>E9E522</accession>
<protein>
    <submittedName>
        <fullName evidence="6">Transporter</fullName>
    </submittedName>
</protein>
<dbReference type="InParanoid" id="E9E522"/>
<reference evidence="6 7" key="1">
    <citation type="journal article" date="2011" name="PLoS Genet.">
        <title>Genome sequencing and comparative transcriptomics of the model entomopathogenic fungi Metarhizium anisopliae and M. acridum.</title>
        <authorList>
            <person name="Gao Q."/>
            <person name="Jin K."/>
            <person name="Ying S.H."/>
            <person name="Zhang Y."/>
            <person name="Xiao G."/>
            <person name="Shang Y."/>
            <person name="Duan Z."/>
            <person name="Hu X."/>
            <person name="Xie X.Q."/>
            <person name="Zhou G."/>
            <person name="Peng G."/>
            <person name="Luo Z."/>
            <person name="Huang W."/>
            <person name="Wang B."/>
            <person name="Fang W."/>
            <person name="Wang S."/>
            <person name="Zhong Y."/>
            <person name="Ma L.J."/>
            <person name="St Leger R.J."/>
            <person name="Zhao G.P."/>
            <person name="Pei Y."/>
            <person name="Feng M.G."/>
            <person name="Xia Y."/>
            <person name="Wang C."/>
        </authorList>
    </citation>
    <scope>NUCLEOTIDE SEQUENCE [LARGE SCALE GENOMIC DNA]</scope>
    <source>
        <strain evidence="6 7">CQMa 102</strain>
    </source>
</reference>
<sequence>MSPKPVAATFKDCMKRLEPIGTLVFMPATVSILLALPWGGTTYAWKDGNVIALFVLFSLLKSSFIITQWWIQDDPTDPLGVFKIRIIWSRALYHFSLGASFFFFIYYLLTWFEAVQGVSAIESGKRTLPMLIGNMVGTALVCSAVMIIGYYAPFVIVATMLTCIGGGSLTLLNTSVSPATWSSSQEY</sequence>
<feature type="transmembrane region" description="Helical" evidence="5">
    <location>
        <begin position="154"/>
        <end position="172"/>
    </location>
</feature>
<feature type="transmembrane region" description="Helical" evidence="5">
    <location>
        <begin position="91"/>
        <end position="109"/>
    </location>
</feature>
<name>E9E522_METAQ</name>
<keyword evidence="7" id="KW-1185">Reference proteome</keyword>
<gene>
    <name evidence="6" type="ORF">MAC_04970</name>
</gene>
<evidence type="ECO:0000256" key="4">
    <source>
        <dbReference type="ARBA" id="ARBA00023136"/>
    </source>
</evidence>
<dbReference type="PANTHER" id="PTHR23501:SF199">
    <property type="entry name" value="MFS EFFLUX TRANSPORTER INPD-RELATED"/>
    <property type="match status" value="1"/>
</dbReference>
<keyword evidence="3 5" id="KW-1133">Transmembrane helix</keyword>
<dbReference type="GO" id="GO:0022857">
    <property type="term" value="F:transmembrane transporter activity"/>
    <property type="evidence" value="ECO:0007669"/>
    <property type="project" value="TreeGrafter"/>
</dbReference>
<organism evidence="7">
    <name type="scientific">Metarhizium acridum (strain CQMa 102)</name>
    <dbReference type="NCBI Taxonomy" id="655827"/>
    <lineage>
        <taxon>Eukaryota</taxon>
        <taxon>Fungi</taxon>
        <taxon>Dikarya</taxon>
        <taxon>Ascomycota</taxon>
        <taxon>Pezizomycotina</taxon>
        <taxon>Sordariomycetes</taxon>
        <taxon>Hypocreomycetidae</taxon>
        <taxon>Hypocreales</taxon>
        <taxon>Clavicipitaceae</taxon>
        <taxon>Metarhizium</taxon>
    </lineage>
</organism>
<keyword evidence="4 5" id="KW-0472">Membrane</keyword>
<proteinExistence type="predicted"/>
<dbReference type="eggNOG" id="KOG0254">
    <property type="taxonomic scope" value="Eukaryota"/>
</dbReference>
<evidence type="ECO:0000313" key="7">
    <source>
        <dbReference type="Proteomes" id="UP000002499"/>
    </source>
</evidence>
<dbReference type="HOGENOM" id="CLU_1448013_0_0_1"/>
<dbReference type="PANTHER" id="PTHR23501">
    <property type="entry name" value="MAJOR FACILITATOR SUPERFAMILY"/>
    <property type="match status" value="1"/>
</dbReference>
<dbReference type="OMA" id="YAREPIM"/>
<feature type="transmembrane region" description="Helical" evidence="5">
    <location>
        <begin position="130"/>
        <end position="148"/>
    </location>
</feature>
<comment type="subcellular location">
    <subcellularLocation>
        <location evidence="1">Membrane</location>
        <topology evidence="1">Multi-pass membrane protein</topology>
    </subcellularLocation>
</comment>
<dbReference type="OrthoDB" id="4701619at2759"/>
<evidence type="ECO:0000256" key="5">
    <source>
        <dbReference type="SAM" id="Phobius"/>
    </source>
</evidence>
<dbReference type="EMBL" id="GL698504">
    <property type="protein sequence ID" value="EFY89039.1"/>
    <property type="molecule type" value="Genomic_DNA"/>
</dbReference>
<dbReference type="AlphaFoldDB" id="E9E522"/>
<dbReference type="GO" id="GO:0005886">
    <property type="term" value="C:plasma membrane"/>
    <property type="evidence" value="ECO:0007669"/>
    <property type="project" value="TreeGrafter"/>
</dbReference>
<feature type="transmembrane region" description="Helical" evidence="5">
    <location>
        <begin position="20"/>
        <end position="38"/>
    </location>
</feature>
<dbReference type="InterPro" id="IPR036259">
    <property type="entry name" value="MFS_trans_sf"/>
</dbReference>